<dbReference type="Pfam" id="PF01554">
    <property type="entry name" value="MatE"/>
    <property type="match status" value="2"/>
</dbReference>
<evidence type="ECO:0000313" key="11">
    <source>
        <dbReference type="EMBL" id="PNR94919.1"/>
    </source>
</evidence>
<evidence type="ECO:0000256" key="4">
    <source>
        <dbReference type="ARBA" id="ARBA00022475"/>
    </source>
</evidence>
<keyword evidence="7" id="KW-0406">Ion transport</keyword>
<dbReference type="RefSeq" id="WP_211286758.1">
    <property type="nucleotide sequence ID" value="NZ_AZRL01000022.1"/>
</dbReference>
<sequence>MEKDLTKGSIIKHILVMALPTMIGMAAQMVYDLVDIFWIGMISSEAIAGVTVFSTIFWMVDALNEIIGVSSISLVSQAYGKKDYYQTTRSIEQTISFKFLVALIAATFMAIFLEPLMSLFVDETVVGYGLDYGYLRLFFLPIMFSSYSINTVFRCLGDAKTPMIIMIAVSILNLFLDPIFIFETVPFINIKGLGFGVFGAAIATVVSQTIAFFIGFVILFTRTHDVKPHIKGLFRLDKDIDIKLITIGLPNGIEIFFRNLSNVVILGFVSLFGNEAIAANGIAGRIFGFAFVPLFGLTMGASSVVGQTIGAGDIGRSEKAANITGILGSVVMLFFILIAFGFGENVISLFTNDPIVIKYGTEFLKYGSIGLVVLGYGLGLASSFSGSGYNFPFLLSSIISRWGIQLGVLIVAIQIFNQSLTWIWLSYMFGDISESLILLYFYKKGKWKKKRAWQ</sequence>
<dbReference type="NCBIfam" id="TIGR00797">
    <property type="entry name" value="matE"/>
    <property type="match status" value="1"/>
</dbReference>
<reference evidence="11 12" key="1">
    <citation type="submission" date="2013-12" db="EMBL/GenBank/DDBJ databases">
        <title>Comparative genomics of Petrotoga isolates.</title>
        <authorList>
            <person name="Nesbo C.L."/>
            <person name="Charchuk R."/>
            <person name="Chow K."/>
        </authorList>
    </citation>
    <scope>NUCLEOTIDE SEQUENCE [LARGE SCALE GENOMIC DNA]</scope>
    <source>
        <strain evidence="11 12">DSM 13574</strain>
    </source>
</reference>
<evidence type="ECO:0000256" key="9">
    <source>
        <dbReference type="ARBA" id="ARBA00031636"/>
    </source>
</evidence>
<feature type="transmembrane region" description="Helical" evidence="10">
    <location>
        <begin position="37"/>
        <end position="60"/>
    </location>
</feature>
<keyword evidence="3" id="KW-0050">Antiport</keyword>
<feature type="transmembrane region" description="Helical" evidence="10">
    <location>
        <begin position="163"/>
        <end position="181"/>
    </location>
</feature>
<feature type="transmembrane region" description="Helical" evidence="10">
    <location>
        <begin position="133"/>
        <end position="156"/>
    </location>
</feature>
<gene>
    <name evidence="11" type="ORF">X929_08490</name>
</gene>
<comment type="subcellular location">
    <subcellularLocation>
        <location evidence="1">Cell membrane</location>
        <topology evidence="1">Multi-pass membrane protein</topology>
    </subcellularLocation>
</comment>
<protein>
    <recommendedName>
        <fullName evidence="9">Multidrug-efflux transporter</fullName>
    </recommendedName>
</protein>
<dbReference type="EMBL" id="AZRL01000022">
    <property type="protein sequence ID" value="PNR94919.1"/>
    <property type="molecule type" value="Genomic_DNA"/>
</dbReference>
<evidence type="ECO:0000256" key="6">
    <source>
        <dbReference type="ARBA" id="ARBA00022989"/>
    </source>
</evidence>
<dbReference type="PANTHER" id="PTHR43298">
    <property type="entry name" value="MULTIDRUG RESISTANCE PROTEIN NORM-RELATED"/>
    <property type="match status" value="1"/>
</dbReference>
<feature type="transmembrane region" description="Helical" evidence="10">
    <location>
        <begin position="193"/>
        <end position="221"/>
    </location>
</feature>
<dbReference type="InterPro" id="IPR048279">
    <property type="entry name" value="MdtK-like"/>
</dbReference>
<keyword evidence="8 10" id="KW-0472">Membrane</keyword>
<proteinExistence type="predicted"/>
<keyword evidence="6 10" id="KW-1133">Transmembrane helix</keyword>
<organism evidence="11 12">
    <name type="scientific">Petrotoga olearia DSM 13574</name>
    <dbReference type="NCBI Taxonomy" id="1122955"/>
    <lineage>
        <taxon>Bacteria</taxon>
        <taxon>Thermotogati</taxon>
        <taxon>Thermotogota</taxon>
        <taxon>Thermotogae</taxon>
        <taxon>Petrotogales</taxon>
        <taxon>Petrotogaceae</taxon>
        <taxon>Petrotoga</taxon>
    </lineage>
</organism>
<feature type="transmembrane region" description="Helical" evidence="10">
    <location>
        <begin position="263"/>
        <end position="283"/>
    </location>
</feature>
<dbReference type="GO" id="GO:0042910">
    <property type="term" value="F:xenobiotic transmembrane transporter activity"/>
    <property type="evidence" value="ECO:0007669"/>
    <property type="project" value="InterPro"/>
</dbReference>
<feature type="transmembrane region" description="Helical" evidence="10">
    <location>
        <begin position="289"/>
        <end position="311"/>
    </location>
</feature>
<evidence type="ECO:0000313" key="12">
    <source>
        <dbReference type="Proteomes" id="UP000236434"/>
    </source>
</evidence>
<evidence type="ECO:0000256" key="2">
    <source>
        <dbReference type="ARBA" id="ARBA00022448"/>
    </source>
</evidence>
<keyword evidence="4" id="KW-1003">Cell membrane</keyword>
<dbReference type="InterPro" id="IPR002528">
    <property type="entry name" value="MATE_fam"/>
</dbReference>
<feature type="transmembrane region" description="Helical" evidence="10">
    <location>
        <begin position="323"/>
        <end position="343"/>
    </location>
</feature>
<dbReference type="AlphaFoldDB" id="A0A2K1NWN0"/>
<feature type="transmembrane region" description="Helical" evidence="10">
    <location>
        <begin position="12"/>
        <end position="31"/>
    </location>
</feature>
<evidence type="ECO:0000256" key="7">
    <source>
        <dbReference type="ARBA" id="ARBA00023065"/>
    </source>
</evidence>
<evidence type="ECO:0000256" key="10">
    <source>
        <dbReference type="SAM" id="Phobius"/>
    </source>
</evidence>
<dbReference type="PANTHER" id="PTHR43298:SF2">
    <property type="entry name" value="FMN_FAD EXPORTER YEEO-RELATED"/>
    <property type="match status" value="1"/>
</dbReference>
<dbReference type="GO" id="GO:0015297">
    <property type="term" value="F:antiporter activity"/>
    <property type="evidence" value="ECO:0007669"/>
    <property type="project" value="UniProtKB-KW"/>
</dbReference>
<keyword evidence="5 10" id="KW-0812">Transmembrane</keyword>
<feature type="transmembrane region" description="Helical" evidence="10">
    <location>
        <begin position="99"/>
        <end position="121"/>
    </location>
</feature>
<name>A0A2K1NWN0_9BACT</name>
<dbReference type="PIRSF" id="PIRSF006603">
    <property type="entry name" value="DinF"/>
    <property type="match status" value="1"/>
</dbReference>
<evidence type="ECO:0000256" key="8">
    <source>
        <dbReference type="ARBA" id="ARBA00023136"/>
    </source>
</evidence>
<evidence type="ECO:0000256" key="1">
    <source>
        <dbReference type="ARBA" id="ARBA00004651"/>
    </source>
</evidence>
<feature type="transmembrane region" description="Helical" evidence="10">
    <location>
        <begin position="393"/>
        <end position="416"/>
    </location>
</feature>
<dbReference type="CDD" id="cd13137">
    <property type="entry name" value="MATE_NorM_like"/>
    <property type="match status" value="1"/>
</dbReference>
<keyword evidence="2" id="KW-0813">Transport</keyword>
<comment type="caution">
    <text evidence="11">The sequence shown here is derived from an EMBL/GenBank/DDBJ whole genome shotgun (WGS) entry which is preliminary data.</text>
</comment>
<dbReference type="InterPro" id="IPR050222">
    <property type="entry name" value="MATE_MdtK"/>
</dbReference>
<dbReference type="GO" id="GO:0006811">
    <property type="term" value="P:monoatomic ion transport"/>
    <property type="evidence" value="ECO:0007669"/>
    <property type="project" value="UniProtKB-KW"/>
</dbReference>
<dbReference type="GO" id="GO:0005886">
    <property type="term" value="C:plasma membrane"/>
    <property type="evidence" value="ECO:0007669"/>
    <property type="project" value="UniProtKB-SubCell"/>
</dbReference>
<accession>A0A2K1NWN0</accession>
<feature type="transmembrane region" description="Helical" evidence="10">
    <location>
        <begin position="422"/>
        <end position="442"/>
    </location>
</feature>
<evidence type="ECO:0000256" key="5">
    <source>
        <dbReference type="ARBA" id="ARBA00022692"/>
    </source>
</evidence>
<evidence type="ECO:0000256" key="3">
    <source>
        <dbReference type="ARBA" id="ARBA00022449"/>
    </source>
</evidence>
<feature type="transmembrane region" description="Helical" evidence="10">
    <location>
        <begin position="363"/>
        <end position="381"/>
    </location>
</feature>
<dbReference type="Proteomes" id="UP000236434">
    <property type="component" value="Unassembled WGS sequence"/>
</dbReference>